<proteinExistence type="predicted"/>
<dbReference type="EMBL" id="BTGU01000074">
    <property type="protein sequence ID" value="GMN57927.1"/>
    <property type="molecule type" value="Genomic_DNA"/>
</dbReference>
<dbReference type="AlphaFoldDB" id="A0AA88DMA2"/>
<sequence>MLGGRTPIQPVGLKCKVPKGGSVLQGLMAACFRVRMKGIEVIVYLKRLFWRFSTIGDVIGSYGVLEKNKKTTGLKEECGGAEKPEQALRDDDVSGSTSFHQREPFFSSSSPSTTAIPQSYRRGSSVPPSTTPFGRSRELLLCSNGNH</sequence>
<evidence type="ECO:0000313" key="2">
    <source>
        <dbReference type="EMBL" id="GMN57927.1"/>
    </source>
</evidence>
<feature type="compositionally biased region" description="Basic and acidic residues" evidence="1">
    <location>
        <begin position="75"/>
        <end position="92"/>
    </location>
</feature>
<dbReference type="PROSITE" id="PS51257">
    <property type="entry name" value="PROKAR_LIPOPROTEIN"/>
    <property type="match status" value="1"/>
</dbReference>
<evidence type="ECO:0000313" key="3">
    <source>
        <dbReference type="Proteomes" id="UP001187192"/>
    </source>
</evidence>
<keyword evidence="3" id="KW-1185">Reference proteome</keyword>
<name>A0AA88DMA2_FICCA</name>
<gene>
    <name evidence="2" type="ORF">TIFTF001_027026</name>
</gene>
<accession>A0AA88DMA2</accession>
<reference evidence="2" key="1">
    <citation type="submission" date="2023-07" db="EMBL/GenBank/DDBJ databases">
        <title>draft genome sequence of fig (Ficus carica).</title>
        <authorList>
            <person name="Takahashi T."/>
            <person name="Nishimura K."/>
        </authorList>
    </citation>
    <scope>NUCLEOTIDE SEQUENCE</scope>
</reference>
<feature type="compositionally biased region" description="Low complexity" evidence="1">
    <location>
        <begin position="104"/>
        <end position="114"/>
    </location>
</feature>
<feature type="region of interest" description="Disordered" evidence="1">
    <location>
        <begin position="75"/>
        <end position="137"/>
    </location>
</feature>
<comment type="caution">
    <text evidence="2">The sequence shown here is derived from an EMBL/GenBank/DDBJ whole genome shotgun (WGS) entry which is preliminary data.</text>
</comment>
<evidence type="ECO:0000256" key="1">
    <source>
        <dbReference type="SAM" id="MobiDB-lite"/>
    </source>
</evidence>
<protein>
    <submittedName>
        <fullName evidence="2">Uncharacterized protein</fullName>
    </submittedName>
</protein>
<dbReference type="Proteomes" id="UP001187192">
    <property type="component" value="Unassembled WGS sequence"/>
</dbReference>
<organism evidence="2 3">
    <name type="scientific">Ficus carica</name>
    <name type="common">Common fig</name>
    <dbReference type="NCBI Taxonomy" id="3494"/>
    <lineage>
        <taxon>Eukaryota</taxon>
        <taxon>Viridiplantae</taxon>
        <taxon>Streptophyta</taxon>
        <taxon>Embryophyta</taxon>
        <taxon>Tracheophyta</taxon>
        <taxon>Spermatophyta</taxon>
        <taxon>Magnoliopsida</taxon>
        <taxon>eudicotyledons</taxon>
        <taxon>Gunneridae</taxon>
        <taxon>Pentapetalae</taxon>
        <taxon>rosids</taxon>
        <taxon>fabids</taxon>
        <taxon>Rosales</taxon>
        <taxon>Moraceae</taxon>
        <taxon>Ficeae</taxon>
        <taxon>Ficus</taxon>
    </lineage>
</organism>